<dbReference type="InterPro" id="IPR006201">
    <property type="entry name" value="Neur_channel"/>
</dbReference>
<reference evidence="4 5" key="1">
    <citation type="journal article" date="2017" name="PLoS Biol.">
        <title>The sea cucumber genome provides insights into morphological evolution and visceral regeneration.</title>
        <authorList>
            <person name="Zhang X."/>
            <person name="Sun L."/>
            <person name="Yuan J."/>
            <person name="Sun Y."/>
            <person name="Gao Y."/>
            <person name="Zhang L."/>
            <person name="Li S."/>
            <person name="Dai H."/>
            <person name="Hamel J.F."/>
            <person name="Liu C."/>
            <person name="Yu Y."/>
            <person name="Liu S."/>
            <person name="Lin W."/>
            <person name="Guo K."/>
            <person name="Jin S."/>
            <person name="Xu P."/>
            <person name="Storey K.B."/>
            <person name="Huan P."/>
            <person name="Zhang T."/>
            <person name="Zhou Y."/>
            <person name="Zhang J."/>
            <person name="Lin C."/>
            <person name="Li X."/>
            <person name="Xing L."/>
            <person name="Huo D."/>
            <person name="Sun M."/>
            <person name="Wang L."/>
            <person name="Mercier A."/>
            <person name="Li F."/>
            <person name="Yang H."/>
            <person name="Xiang J."/>
        </authorList>
    </citation>
    <scope>NUCLEOTIDE SEQUENCE [LARGE SCALE GENOMIC DNA]</scope>
    <source>
        <strain evidence="4">Shaxun</strain>
        <tissue evidence="4">Muscle</tissue>
    </source>
</reference>
<name>A0A2G8JJJ5_STIJA</name>
<dbReference type="OrthoDB" id="410315at2759"/>
<dbReference type="CDD" id="cd19051">
    <property type="entry name" value="LGIC_TM_cation"/>
    <property type="match status" value="1"/>
</dbReference>
<dbReference type="InterPro" id="IPR038050">
    <property type="entry name" value="Neuro_actylchol_rec"/>
</dbReference>
<sequence>MRMITVNYILETHWSEFGVSRVSVSRPWFHNTDIRCVRYFPYDTQRCPFHYVPFEDQSRLNFSMSRNEPYKDFVSTEWELVEITKYEIVIGNVTGSYYPYGIFEVVIRRDPHYYITALVIPSTFLCLLSFVAFLAPPDSGERVSLGVSMVLGLTVFQLLVSDTLPTTSKQPPILNGYLSSTFFLASLVVPFSLFNVNIAHGDIKLTNILKYPIIRRMLLEALPSLFFVPNYLDRINVRMTHQKKPQGDKIDEGIMTKAPVVKTSLSGKVEPEDKFYVGEKLTMSEKVCVSFVCKCTRNLRNGYIVEQ</sequence>
<dbReference type="AlphaFoldDB" id="A0A2G8JJJ5"/>
<comment type="subcellular location">
    <subcellularLocation>
        <location evidence="1">Membrane</location>
        <topology evidence="1">Multi-pass membrane protein</topology>
    </subcellularLocation>
</comment>
<dbReference type="SUPFAM" id="SSF90112">
    <property type="entry name" value="Neurotransmitter-gated ion-channel transmembrane pore"/>
    <property type="match status" value="1"/>
</dbReference>
<dbReference type="GO" id="GO:0005230">
    <property type="term" value="F:extracellular ligand-gated monoatomic ion channel activity"/>
    <property type="evidence" value="ECO:0007669"/>
    <property type="project" value="InterPro"/>
</dbReference>
<accession>A0A2G8JJJ5</accession>
<comment type="caution">
    <text evidence="4">The sequence shown here is derived from an EMBL/GenBank/DDBJ whole genome shotgun (WGS) entry which is preliminary data.</text>
</comment>
<keyword evidence="2" id="KW-1133">Transmembrane helix</keyword>
<evidence type="ECO:0000313" key="5">
    <source>
        <dbReference type="Proteomes" id="UP000230750"/>
    </source>
</evidence>
<dbReference type="Pfam" id="PF02932">
    <property type="entry name" value="Neur_chan_memb"/>
    <property type="match status" value="1"/>
</dbReference>
<evidence type="ECO:0000313" key="4">
    <source>
        <dbReference type="EMBL" id="PIK35926.1"/>
    </source>
</evidence>
<dbReference type="InterPro" id="IPR036719">
    <property type="entry name" value="Neuro-gated_channel_TM_sf"/>
</dbReference>
<keyword evidence="4" id="KW-0675">Receptor</keyword>
<dbReference type="InterPro" id="IPR006029">
    <property type="entry name" value="Neurotrans-gated_channel_TM"/>
</dbReference>
<feature type="transmembrane region" description="Helical" evidence="2">
    <location>
        <begin position="172"/>
        <end position="193"/>
    </location>
</feature>
<keyword evidence="2" id="KW-0812">Transmembrane</keyword>
<feature type="transmembrane region" description="Helical" evidence="2">
    <location>
        <begin position="113"/>
        <end position="136"/>
    </location>
</feature>
<dbReference type="EMBL" id="MRZV01001785">
    <property type="protein sequence ID" value="PIK35926.1"/>
    <property type="molecule type" value="Genomic_DNA"/>
</dbReference>
<proteinExistence type="predicted"/>
<dbReference type="Proteomes" id="UP000230750">
    <property type="component" value="Unassembled WGS sequence"/>
</dbReference>
<dbReference type="PANTHER" id="PTHR18945">
    <property type="entry name" value="NEUROTRANSMITTER GATED ION CHANNEL"/>
    <property type="match status" value="1"/>
</dbReference>
<dbReference type="GO" id="GO:0004888">
    <property type="term" value="F:transmembrane signaling receptor activity"/>
    <property type="evidence" value="ECO:0007669"/>
    <property type="project" value="InterPro"/>
</dbReference>
<feature type="transmembrane region" description="Helical" evidence="2">
    <location>
        <begin position="142"/>
        <end position="160"/>
    </location>
</feature>
<dbReference type="Gene3D" id="1.20.58.390">
    <property type="entry name" value="Neurotransmitter-gated ion-channel transmembrane domain"/>
    <property type="match status" value="1"/>
</dbReference>
<dbReference type="STRING" id="307972.A0A2G8JJJ5"/>
<dbReference type="Gene3D" id="2.70.170.10">
    <property type="entry name" value="Neurotransmitter-gated ion-channel ligand-binding domain"/>
    <property type="match status" value="1"/>
</dbReference>
<protein>
    <submittedName>
        <fullName evidence="4">Putative neuronal acetylcholine receptor subunit alpha-5-like</fullName>
    </submittedName>
</protein>
<evidence type="ECO:0000256" key="1">
    <source>
        <dbReference type="ARBA" id="ARBA00004141"/>
    </source>
</evidence>
<dbReference type="GO" id="GO:0016020">
    <property type="term" value="C:membrane"/>
    <property type="evidence" value="ECO:0007669"/>
    <property type="project" value="UniProtKB-SubCell"/>
</dbReference>
<feature type="domain" description="Neurotransmitter-gated ion-channel transmembrane" evidence="3">
    <location>
        <begin position="118"/>
        <end position="228"/>
    </location>
</feature>
<keyword evidence="2" id="KW-0472">Membrane</keyword>
<evidence type="ECO:0000259" key="3">
    <source>
        <dbReference type="Pfam" id="PF02932"/>
    </source>
</evidence>
<evidence type="ECO:0000256" key="2">
    <source>
        <dbReference type="SAM" id="Phobius"/>
    </source>
</evidence>
<gene>
    <name evidence="4" type="ORF">BSL78_27243</name>
</gene>
<dbReference type="InterPro" id="IPR036734">
    <property type="entry name" value="Neur_chan_lig-bd_sf"/>
</dbReference>
<keyword evidence="5" id="KW-1185">Reference proteome</keyword>
<organism evidence="4 5">
    <name type="scientific">Stichopus japonicus</name>
    <name type="common">Sea cucumber</name>
    <dbReference type="NCBI Taxonomy" id="307972"/>
    <lineage>
        <taxon>Eukaryota</taxon>
        <taxon>Metazoa</taxon>
        <taxon>Echinodermata</taxon>
        <taxon>Eleutherozoa</taxon>
        <taxon>Echinozoa</taxon>
        <taxon>Holothuroidea</taxon>
        <taxon>Aspidochirotacea</taxon>
        <taxon>Aspidochirotida</taxon>
        <taxon>Stichopodidae</taxon>
        <taxon>Apostichopus</taxon>
    </lineage>
</organism>